<evidence type="ECO:0000313" key="5">
    <source>
        <dbReference type="Proteomes" id="UP001595872"/>
    </source>
</evidence>
<protein>
    <recommendedName>
        <fullName evidence="2">Anti-sigma factor antagonist</fullName>
    </recommendedName>
</protein>
<comment type="caution">
    <text evidence="4">The sequence shown here is derived from an EMBL/GenBank/DDBJ whole genome shotgun (WGS) entry which is preliminary data.</text>
</comment>
<evidence type="ECO:0000256" key="2">
    <source>
        <dbReference type="RuleBase" id="RU003749"/>
    </source>
</evidence>
<sequence length="111" mass="12137">MQQVHLRVSRQPTGRLVSVAGVLDLATAPALERCLQALLDGPGGQITVDLSAVRFIDGRGLTVLLFAQRQARAQKRLLLLATPAPRVRRLLQITRTEARFAVYPPVLTTDS</sequence>
<comment type="similarity">
    <text evidence="1 2">Belongs to the anti-sigma-factor antagonist family.</text>
</comment>
<dbReference type="Pfam" id="PF13466">
    <property type="entry name" value="STAS_2"/>
    <property type="match status" value="1"/>
</dbReference>
<dbReference type="EMBL" id="JBHSIT010000011">
    <property type="protein sequence ID" value="MFC4912032.1"/>
    <property type="molecule type" value="Genomic_DNA"/>
</dbReference>
<feature type="domain" description="STAS" evidence="3">
    <location>
        <begin position="4"/>
        <end position="111"/>
    </location>
</feature>
<organism evidence="4 5">
    <name type="scientific">Actinomadura gamaensis</name>
    <dbReference type="NCBI Taxonomy" id="1763541"/>
    <lineage>
        <taxon>Bacteria</taxon>
        <taxon>Bacillati</taxon>
        <taxon>Actinomycetota</taxon>
        <taxon>Actinomycetes</taxon>
        <taxon>Streptosporangiales</taxon>
        <taxon>Thermomonosporaceae</taxon>
        <taxon>Actinomadura</taxon>
    </lineage>
</organism>
<dbReference type="Proteomes" id="UP001595872">
    <property type="component" value="Unassembled WGS sequence"/>
</dbReference>
<evidence type="ECO:0000313" key="4">
    <source>
        <dbReference type="EMBL" id="MFC4912032.1"/>
    </source>
</evidence>
<dbReference type="RefSeq" id="WP_378261563.1">
    <property type="nucleotide sequence ID" value="NZ_JBHSIT010000011.1"/>
</dbReference>
<gene>
    <name evidence="4" type="ORF">ACFPCY_32340</name>
</gene>
<dbReference type="InterPro" id="IPR036513">
    <property type="entry name" value="STAS_dom_sf"/>
</dbReference>
<accession>A0ABV9U682</accession>
<dbReference type="PROSITE" id="PS50801">
    <property type="entry name" value="STAS"/>
    <property type="match status" value="1"/>
</dbReference>
<dbReference type="Gene3D" id="3.30.750.24">
    <property type="entry name" value="STAS domain"/>
    <property type="match status" value="1"/>
</dbReference>
<dbReference type="NCBIfam" id="TIGR00377">
    <property type="entry name" value="ant_ant_sig"/>
    <property type="match status" value="1"/>
</dbReference>
<dbReference type="InterPro" id="IPR002645">
    <property type="entry name" value="STAS_dom"/>
</dbReference>
<dbReference type="SUPFAM" id="SSF52091">
    <property type="entry name" value="SpoIIaa-like"/>
    <property type="match status" value="1"/>
</dbReference>
<dbReference type="PANTHER" id="PTHR33495">
    <property type="entry name" value="ANTI-SIGMA FACTOR ANTAGONIST TM_1081-RELATED-RELATED"/>
    <property type="match status" value="1"/>
</dbReference>
<evidence type="ECO:0000259" key="3">
    <source>
        <dbReference type="PROSITE" id="PS50801"/>
    </source>
</evidence>
<dbReference type="InterPro" id="IPR003658">
    <property type="entry name" value="Anti-sigma_ant"/>
</dbReference>
<reference evidence="5" key="1">
    <citation type="journal article" date="2019" name="Int. J. Syst. Evol. Microbiol.">
        <title>The Global Catalogue of Microorganisms (GCM) 10K type strain sequencing project: providing services to taxonomists for standard genome sequencing and annotation.</title>
        <authorList>
            <consortium name="The Broad Institute Genomics Platform"/>
            <consortium name="The Broad Institute Genome Sequencing Center for Infectious Disease"/>
            <person name="Wu L."/>
            <person name="Ma J."/>
        </authorList>
    </citation>
    <scope>NUCLEOTIDE SEQUENCE [LARGE SCALE GENOMIC DNA]</scope>
    <source>
        <strain evidence="5">KLKA75</strain>
    </source>
</reference>
<name>A0ABV9U682_9ACTN</name>
<evidence type="ECO:0000256" key="1">
    <source>
        <dbReference type="ARBA" id="ARBA00009013"/>
    </source>
</evidence>
<dbReference type="PANTHER" id="PTHR33495:SF2">
    <property type="entry name" value="ANTI-SIGMA FACTOR ANTAGONIST TM_1081-RELATED"/>
    <property type="match status" value="1"/>
</dbReference>
<dbReference type="CDD" id="cd07043">
    <property type="entry name" value="STAS_anti-anti-sigma_factors"/>
    <property type="match status" value="1"/>
</dbReference>
<keyword evidence="5" id="KW-1185">Reference proteome</keyword>
<dbReference type="InterPro" id="IPR058548">
    <property type="entry name" value="MlaB-like_STAS"/>
</dbReference>
<proteinExistence type="inferred from homology"/>